<feature type="compositionally biased region" description="Low complexity" evidence="2">
    <location>
        <begin position="641"/>
        <end position="652"/>
    </location>
</feature>
<feature type="region of interest" description="Disordered" evidence="2">
    <location>
        <begin position="1030"/>
        <end position="1052"/>
    </location>
</feature>
<reference evidence="3 4" key="1">
    <citation type="journal article" date="2015" name="Sci. Rep.">
        <title>Genome of the facultative scuticociliatosis pathogen Pseudocohnilembus persalinus provides insight into its virulence through horizontal gene transfer.</title>
        <authorList>
            <person name="Xiong J."/>
            <person name="Wang G."/>
            <person name="Cheng J."/>
            <person name="Tian M."/>
            <person name="Pan X."/>
            <person name="Warren A."/>
            <person name="Jiang C."/>
            <person name="Yuan D."/>
            <person name="Miao W."/>
        </authorList>
    </citation>
    <scope>NUCLEOTIDE SEQUENCE [LARGE SCALE GENOMIC DNA]</scope>
    <source>
        <strain evidence="3">36N120E</strain>
    </source>
</reference>
<evidence type="ECO:0000256" key="1">
    <source>
        <dbReference type="SAM" id="Coils"/>
    </source>
</evidence>
<feature type="region of interest" description="Disordered" evidence="2">
    <location>
        <begin position="3255"/>
        <end position="3274"/>
    </location>
</feature>
<feature type="region of interest" description="Disordered" evidence="2">
    <location>
        <begin position="579"/>
        <end position="619"/>
    </location>
</feature>
<sequence>MDYSNNYQQTQQTQSNSSLQSLDKEQKLIVNIFAPGSQKVVFKSNKLQEFLDQAKKKNFNTQPKDEQIDGQTLEKQSSIFQSLNVKSQEQKKQQQEKEQSSQKQFSNKKQNISQMKSNQKKDNQQSSTNILNIPGIQEDQQKQYSKQQIEVKNLIRRISVQDKSQQEKQENSQDLLQQQKQINNEQIQQNQKSQNLLLQSQQKDISSQKYSDKNFQAAINILAPPPENQIISKTEESNENGIPKILNSIHKNILSQNLIDEKNNLKPNLLTNLLNNQKQLEQKVKSNSKNQLENSIQLVSQSQNRQINSQQSSISNLSKQSLVSSQKSQIGNKNDQIQDQNKNQQIPSLLLQQGDPSKKQEEIQEKSQNSKNNQQQDPDQLIDRLIRVISGKKSNKITFQTKEKQRLQNSTFFNQEDFQQNQSQSKQSKRINQLQFQQNNTNKQTIQEQKNSARNCSSQENVNQSSILPKELKKSFSDSNLNKSQKIYFPSPKINHYNQDFDKEIQKKILKNITAKKVLRRIRLQQTKEQKRNRKKKFLLQQCNLYDPKVFDIQFPQKKLRKHISSLISEDIPQLAYYNDPKNLNKQKKSKKKNKKNKNKQQQLLQKQSSQKKKKTTNYSLSDSYFDSSEFSDGQDSYKHSSSNSFSNNSILSKSDLTPSIDSDDQLTITSSQSFDENEDDDFIFELLEQQLGEYYKDFVNATYESKFEAAENKEQQSNPTTFRNQINSVNNSINFARENLNLKSFQQIQQNLVFNNNNQNQENSQVQENVSPTKKLNRSSILQGIHTEFEKQLAQLNKEKQESEKLILQKQISQQAQSKENQELSQNIENQSKSNLYPNLKTDNQNNNIKQQNWKFFKPRKGICIFVQSVNRLKLTNFGSKLQKIISKKNQDNNDKISNFDEIQNESENSQNYSQALSNQQQEEIINQEQENGITENQKDAFDNKQTTNVYPPINIQIKSSSPNQTLARKQSSLDNQSILKKSYSFSRSNLESEESYLDNFSIIQPFSQQGNLPYNISYANNLKNEQKQNFQKSQGANNNQGTLTPQVRGNTNRLNVNYRNSVQSQQIQNQPQISNFLKVDNSNINNTSINQHYLSVNNSQNQNLNQNMNSFSLAPNDKNRHGSVMHGISSNTSINSSFVGFQQQMAMKRRQSNIKHGLPESLTTSFFDNNNNSSFRTKRNSVLNVLDNKNSAMYKIIQQKQNQKKSHKMEKKQRLQSKFAATQQNQKKKLSFFVAALFLMWIQRQKKRFKENNSKRIQLKNIKAVSILNLKINSNTLNPTQIRIFEHTVIEENPFVVGLAQWYIKKLKKLQKRSTIKKKQAAENLLKTQEECFEDDVKAQIQKFKKTQLENQDPALQRQTKMLKPILEQTARSKDQSMHNQQQDVFIQEFRQIQIQEKKSNQKIISNNLIKNSSKQESIMQNSSNNNNNKNNNNSNNNFFASENEDLLDSESSQQSQLSISLSSSSNSDSSSQISEEKEFGKSRDQNSSKSFSAANISQQSISMRKQPSKKSLGNQLTEFYTPRTNTFLDIQKKKSSEIKYSIKLQRQSTSQQHMLNSFYKRDTRMSVQNSSLIKQYESAKRKKQKKQQIKFAENIVALKTEGYIFQLYFPSFQFQQFLYGQLHSWRINYMRIEELNKNQYIVNYGGEDFQFPAKSRQHLHSNKKYLELLQKKTLSMKEINQKQKIKYAFALDITDNYQHIIINLDENFMNNLNPTDIPEFNKAEQEQGIIQFQTIWPFIYLAFYKYLEQNVSFILEDSPESNYKIENLYQNMGFLVENVEQIKKQLTSIDVLYMGKLQKLLSNLTKYSYQYERKITGRIIVKAKREIFSDIAINYIKYTQRVYTKRMQIQIPVYNYQNGFIDESSLYNKVVEQAQKDHFEIMKKINPVLIEKLEDIWNKTFILFTFLKKSTGGLFYLVTVRLVFLGKFEQIKHQLIDIDGQINIRYFHIIMNGKRLIYDLQLFPIEVKISTLSEFIDHKKLIKELNRFILFGKTRSSWGLEIIEFFKQRLGVTISEMHNDKVKVQKFYFKHKGYDEKKRKLIISKGQTKTRKEDNVLRHHFKNLYKPHEEHEKDMAKILMFQDQFHNVWNHFRPNNYQVDFQFNLMKMEEKDDEIVENLRKKQLKPIVGQPNLENTDITLKNFNLPEGYQQKKNNFKSNENAQKCSKYQLHYLTKFLLQMLHTKKKFTLGNKVMNSKNLNQHLGNKPLLFDSSDSMKEHLIRNSKALLEYYTKTKTFMAMKIKELGYVFITIRVFVTKKEDLTPNYPFLFQVNIQPLDCKIQTWKFLLGYIDLERINKNYQLKLKNNFSIIQVQQIVKFLLQRCMVRRQYLYRSIIFPSDLLYQQIDVNSVSSISNQYLSNREGVDKRRVEGLNKMLKQKKNQESIQNLGNMENRENILNYTNQQKKQEQQEQNKKQAVKTQEANFMQEWKQKISNLKFYKNNFINHNFDKKTSKTMFDPFVLRYRIILQMTKKMNDQFCIITVQKDILLDQFEINIYIPKSGRNLSTIFNKKTLMQLNPDFLEGKISSKLEFFFDNKNMSSFKSYLQFCKRMNIQNIDDIETVTNVASNNNQDQTAALKFFRKKIRHVLLFKKLNLKNMLDKYRISIKQNYIQPKLLIQTFLSGKVRKNKKVQKLLQISEFMDKQYKERAISRWGSHLVRFIELKIWDSFIESCEFVPDDTHQFISLSIERMFSQYVAIDQQNDMFVDISIDFIQCMHLGTHLIGMSQENNQINMNLKSFKKNLLNFYFIPIEFIKYSNTSYFTFSLEILSLQKAEIQYHSIGVREMINLFIAEGFYKYQSNYVNSRLSYNDIKTICQYLVFKLKYTNFKDMMDKQQTIKIMSILNQTLDQIAANEETKNQYRFSRKRQVKAPGNEIYQHQIILDIKEKIFVRCYFYTKDQRFYFKIFQQKIKQNKKKNKSKQQQLTNENEQKSQNSTQEEKQEQEEQKQNESQNQNLQEQDQDKYINNDDQIIKDSQQSQNQSLIQEEIQPQPEPISRTLNQLSDQYSILLILFKGEQYEQLITQACELVQDELKNYYQQFKLDLEIKKENELKRKQLEQLRQYHEAQKKLQEQEKELQQQQLLQDQISQNNNNNNNQIQKKEKIKSEANSKSRRQSLTLDQLIQPKNFKTSFNNNQLNILNTQSNRSASFLLNPQFQQNNNNSQNSTNRENQQIQHHFASLLVVPKNDNKLRSPSLNIPRITQSQNFQNQLDQNEKQIQQTHIQNKQQKYKNQDLGQKQNQADYLAKSKKQKQRKHNQKKYTHQTSANLNQVQEKLAYSYQTKVKSPSLQDSKKKESVFQTRISNKSRTNFSENSHKSASQENRVNSIKIQKSSDQDQYKINKKQSYQEFFKRKTGANKKTQEIQTNNMLNTAIRLANQNKLYQSHQNKQNIDINNNQQEQNLVNINNIPQELQQSPKQKKSKQQQTQGFSEYQQNKYPIAIFNQEQKRLQEQNLNQIQEHYRIQDKEVVTYSVKQQKNAIIQGKEIYRKLANTQPDQLQKWQLII</sequence>
<feature type="region of interest" description="Disordered" evidence="2">
    <location>
        <begin position="303"/>
        <end position="338"/>
    </location>
</feature>
<feature type="compositionally biased region" description="Polar residues" evidence="2">
    <location>
        <begin position="958"/>
        <end position="974"/>
    </location>
</feature>
<dbReference type="OMA" id="WIFKRIA"/>
<feature type="compositionally biased region" description="Basic residues" evidence="2">
    <location>
        <begin position="3255"/>
        <end position="3268"/>
    </location>
</feature>
<feature type="compositionally biased region" description="Polar residues" evidence="2">
    <location>
        <begin position="442"/>
        <end position="467"/>
    </location>
</feature>
<feature type="compositionally biased region" description="Basic and acidic residues" evidence="2">
    <location>
        <begin position="1477"/>
        <end position="1489"/>
    </location>
</feature>
<feature type="compositionally biased region" description="Low complexity" evidence="2">
    <location>
        <begin position="101"/>
        <end position="114"/>
    </location>
</feature>
<protein>
    <submittedName>
        <fullName evidence="3">Uncharacterized protein</fullName>
    </submittedName>
</protein>
<feature type="compositionally biased region" description="Basic residues" evidence="2">
    <location>
        <begin position="585"/>
        <end position="599"/>
    </location>
</feature>
<feature type="region of interest" description="Disordered" evidence="2">
    <location>
        <begin position="442"/>
        <end position="469"/>
    </location>
</feature>
<feature type="compositionally biased region" description="Basic and acidic residues" evidence="2">
    <location>
        <begin position="88"/>
        <end position="100"/>
    </location>
</feature>
<feature type="compositionally biased region" description="Low complexity" evidence="2">
    <location>
        <begin position="3094"/>
        <end position="3104"/>
    </location>
</feature>
<feature type="region of interest" description="Disordered" evidence="2">
    <location>
        <begin position="1"/>
        <end position="21"/>
    </location>
</feature>
<feature type="region of interest" description="Disordered" evidence="2">
    <location>
        <begin position="2920"/>
        <end position="2965"/>
    </location>
</feature>
<feature type="compositionally biased region" description="Basic and acidic residues" evidence="2">
    <location>
        <begin position="356"/>
        <end position="365"/>
    </location>
</feature>
<feature type="compositionally biased region" description="Low complexity" evidence="2">
    <location>
        <begin position="1424"/>
        <end position="1440"/>
    </location>
</feature>
<dbReference type="PANTHER" id="PTHR14522:SF2">
    <property type="entry name" value="PROLINE-RICH PROTEIN 14"/>
    <property type="match status" value="1"/>
</dbReference>
<feature type="region of interest" description="Disordered" evidence="2">
    <location>
        <begin position="3309"/>
        <end position="3345"/>
    </location>
</feature>
<feature type="coiled-coil region" evidence="1">
    <location>
        <begin position="137"/>
        <end position="185"/>
    </location>
</feature>
<evidence type="ECO:0000256" key="2">
    <source>
        <dbReference type="SAM" id="MobiDB-lite"/>
    </source>
</evidence>
<dbReference type="InterPro" id="IPR026320">
    <property type="entry name" value="PRR14"/>
</dbReference>
<accession>A0A0V0R1C7</accession>
<evidence type="ECO:0000313" key="4">
    <source>
        <dbReference type="Proteomes" id="UP000054937"/>
    </source>
</evidence>
<feature type="compositionally biased region" description="Polar residues" evidence="2">
    <location>
        <begin position="1490"/>
        <end position="1519"/>
    </location>
</feature>
<feature type="region of interest" description="Disordered" evidence="2">
    <location>
        <begin position="632"/>
        <end position="652"/>
    </location>
</feature>
<dbReference type="PANTHER" id="PTHR14522">
    <property type="entry name" value="EMO2-RELATED"/>
    <property type="match status" value="1"/>
</dbReference>
<feature type="region of interest" description="Disordered" evidence="2">
    <location>
        <begin position="3094"/>
        <end position="3128"/>
    </location>
</feature>
<dbReference type="OrthoDB" id="296521at2759"/>
<feature type="compositionally biased region" description="Low complexity" evidence="2">
    <location>
        <begin position="1452"/>
        <end position="1476"/>
    </location>
</feature>
<feature type="compositionally biased region" description="Low complexity" evidence="2">
    <location>
        <begin position="366"/>
        <end position="376"/>
    </location>
</feature>
<feature type="compositionally biased region" description="Low complexity" evidence="2">
    <location>
        <begin position="600"/>
        <end position="609"/>
    </location>
</feature>
<feature type="compositionally biased region" description="Low complexity" evidence="2">
    <location>
        <begin position="2955"/>
        <end position="2964"/>
    </location>
</feature>
<gene>
    <name evidence="3" type="ORF">PPERSA_01790</name>
</gene>
<dbReference type="InParanoid" id="A0A0V0R1C7"/>
<proteinExistence type="predicted"/>
<comment type="caution">
    <text evidence="3">The sequence shown here is derived from an EMBL/GenBank/DDBJ whole genome shotgun (WGS) entry which is preliminary data.</text>
</comment>
<keyword evidence="4" id="KW-1185">Reference proteome</keyword>
<dbReference type="Proteomes" id="UP000054937">
    <property type="component" value="Unassembled WGS sequence"/>
</dbReference>
<feature type="region of interest" description="Disordered" evidence="2">
    <location>
        <begin position="954"/>
        <end position="974"/>
    </location>
</feature>
<feature type="region of interest" description="Disordered" evidence="2">
    <location>
        <begin position="1417"/>
        <end position="1519"/>
    </location>
</feature>
<feature type="compositionally biased region" description="Low complexity" evidence="2">
    <location>
        <begin position="2926"/>
        <end position="2942"/>
    </location>
</feature>
<feature type="compositionally biased region" description="Basic and acidic residues" evidence="2">
    <location>
        <begin position="2943"/>
        <end position="2954"/>
    </location>
</feature>
<organism evidence="3 4">
    <name type="scientific">Pseudocohnilembus persalinus</name>
    <name type="common">Ciliate</name>
    <dbReference type="NCBI Taxonomy" id="266149"/>
    <lineage>
        <taxon>Eukaryota</taxon>
        <taxon>Sar</taxon>
        <taxon>Alveolata</taxon>
        <taxon>Ciliophora</taxon>
        <taxon>Intramacronucleata</taxon>
        <taxon>Oligohymenophorea</taxon>
        <taxon>Scuticociliatia</taxon>
        <taxon>Philasterida</taxon>
        <taxon>Pseudocohnilembidae</taxon>
        <taxon>Pseudocohnilembus</taxon>
    </lineage>
</organism>
<feature type="compositionally biased region" description="Basic and acidic residues" evidence="2">
    <location>
        <begin position="3105"/>
        <end position="3116"/>
    </location>
</feature>
<dbReference type="EMBL" id="LDAU01000066">
    <property type="protein sequence ID" value="KRX08329.1"/>
    <property type="molecule type" value="Genomic_DNA"/>
</dbReference>
<evidence type="ECO:0000313" key="3">
    <source>
        <dbReference type="EMBL" id="KRX08329.1"/>
    </source>
</evidence>
<feature type="coiled-coil region" evidence="1">
    <location>
        <begin position="787"/>
        <end position="835"/>
    </location>
</feature>
<name>A0A0V0R1C7_PSEPJ</name>
<keyword evidence="1" id="KW-0175">Coiled coil</keyword>
<feature type="compositionally biased region" description="Polar residues" evidence="2">
    <location>
        <begin position="3309"/>
        <end position="3337"/>
    </location>
</feature>
<feature type="region of interest" description="Disordered" evidence="2">
    <location>
        <begin position="84"/>
        <end position="126"/>
    </location>
</feature>
<feature type="region of interest" description="Disordered" evidence="2">
    <location>
        <begin position="354"/>
        <end position="380"/>
    </location>
</feature>